<evidence type="ECO:0000313" key="3">
    <source>
        <dbReference type="Proteomes" id="UP000029066"/>
    </source>
</evidence>
<name>A0A087D6W5_9BIFI</name>
<proteinExistence type="predicted"/>
<evidence type="ECO:0000313" key="2">
    <source>
        <dbReference type="EMBL" id="KFI91265.1"/>
    </source>
</evidence>
<sequence>MRLTDAVRRQLRGMNPVERENAVRELREVLYEDAYETITAHDDDFACPRCGSIAVVRKGHNPNGSQRWQCKDCKRTFSNTRDTLIGRSKLPVAKWMMYVECFVDCLPLRECSVRCKVSLRTAWLMRRRLLKCLERYLPKFAAGAGTSVQLDETYLRESFKGNHTKGKFRLPRPARHRGGSLHKRGLSKEQICVMTGVADSDTAFAVLSGRGVISKPRAIEALGGRVGRGAHVMADEAAAYPGAMETLGAVFERVDAKSHRINRINALHSNLDGFLAGFKGVSTKHLQSYLTWFLWRRSFRDDRSDSIVRQVDAQPCPGVTRDWNHVMPPYMEYWGMAA</sequence>
<evidence type="ECO:0000259" key="1">
    <source>
        <dbReference type="SMART" id="SM01126"/>
    </source>
</evidence>
<protein>
    <submittedName>
        <fullName evidence="2">Putative transposase</fullName>
    </submittedName>
</protein>
<feature type="domain" description="ISXO2-like transposase" evidence="1">
    <location>
        <begin position="140"/>
        <end position="298"/>
    </location>
</feature>
<dbReference type="GO" id="GO:0006313">
    <property type="term" value="P:DNA transposition"/>
    <property type="evidence" value="ECO:0007669"/>
    <property type="project" value="InterPro"/>
</dbReference>
<dbReference type="NCBIfam" id="NF033547">
    <property type="entry name" value="transpos_IS1595"/>
    <property type="match status" value="1"/>
</dbReference>
<dbReference type="InterPro" id="IPR003220">
    <property type="entry name" value="InsA_N_dom_Znf"/>
</dbReference>
<gene>
    <name evidence="2" type="ORF">BISA_1864</name>
</gene>
<dbReference type="Pfam" id="PF03811">
    <property type="entry name" value="Zn_ribbon_InsA"/>
    <property type="match status" value="1"/>
</dbReference>
<dbReference type="STRING" id="1437607.BISA_1864"/>
<dbReference type="EMBL" id="JGZN01000016">
    <property type="protein sequence ID" value="KFI91265.1"/>
    <property type="molecule type" value="Genomic_DNA"/>
</dbReference>
<dbReference type="InterPro" id="IPR024445">
    <property type="entry name" value="Tnp_ISXO2-like"/>
</dbReference>
<comment type="caution">
    <text evidence="2">The sequence shown here is derived from an EMBL/GenBank/DDBJ whole genome shotgun (WGS) entry which is preliminary data.</text>
</comment>
<dbReference type="SMART" id="SM01126">
    <property type="entry name" value="DDE_Tnp_IS1595"/>
    <property type="match status" value="1"/>
</dbReference>
<dbReference type="Proteomes" id="UP000029066">
    <property type="component" value="Unassembled WGS sequence"/>
</dbReference>
<dbReference type="RefSeq" id="WP_033891821.1">
    <property type="nucleotide sequence ID" value="NZ_JDUT01000006.1"/>
</dbReference>
<dbReference type="AlphaFoldDB" id="A0A087D6W5"/>
<reference evidence="2 3" key="1">
    <citation type="submission" date="2014-03" db="EMBL/GenBank/DDBJ databases">
        <title>Genomics of Bifidobacteria.</title>
        <authorList>
            <person name="Ventura M."/>
            <person name="Milani C."/>
            <person name="Lugli G.A."/>
        </authorList>
    </citation>
    <scope>NUCLEOTIDE SEQUENCE [LARGE SCALE GENOMIC DNA]</scope>
    <source>
        <strain evidence="2 3">DSM 23967</strain>
    </source>
</reference>
<accession>A0A087D6W5</accession>
<organism evidence="2 3">
    <name type="scientific">Bifidobacterium saguini DSM 23967</name>
    <dbReference type="NCBI Taxonomy" id="1437607"/>
    <lineage>
        <taxon>Bacteria</taxon>
        <taxon>Bacillati</taxon>
        <taxon>Actinomycetota</taxon>
        <taxon>Actinomycetes</taxon>
        <taxon>Bifidobacteriales</taxon>
        <taxon>Bifidobacteriaceae</taxon>
        <taxon>Bifidobacterium</taxon>
    </lineage>
</organism>